<dbReference type="CDD" id="cd05233">
    <property type="entry name" value="SDR_c"/>
    <property type="match status" value="1"/>
</dbReference>
<proteinExistence type="inferred from homology"/>
<name>A0A6C0AHG4_9ZZZZ</name>
<accession>A0A6C0AHG4</accession>
<dbReference type="EMBL" id="MN740604">
    <property type="protein sequence ID" value="QHS78781.1"/>
    <property type="molecule type" value="Genomic_DNA"/>
</dbReference>
<sequence length="291" mass="31825">MTSAFALRRKVAIVTGGTRGIGFGISEALAKKQYDLLLSYNSDYDSAMDSSKYLENKYKCRVELFSGDITLKSTRKNLFKRYDLAYKNSHNLGVVVHNAGQYIGITSGNSNGLTDPIKNLAFGDGSLFDPNNGEIDMRVMRFYQKMYGDAYIDICERAISRMKKGGSLIGISSPGCTTQYNPSPGYDMPGSGKCIMEYAMRLFALRCAPIDINCNIVIPGFTKTEAWDRVGNLRGTTGNDIVEKMAEKYSPNGLSMSPDQVGEGVALLCSPEGRHITGVSLPIDNGVHLNL</sequence>
<dbReference type="InterPro" id="IPR002347">
    <property type="entry name" value="SDR_fam"/>
</dbReference>
<dbReference type="InterPro" id="IPR036291">
    <property type="entry name" value="NAD(P)-bd_dom_sf"/>
</dbReference>
<keyword evidence="2" id="KW-0560">Oxidoreductase</keyword>
<dbReference type="PANTHER" id="PTHR43008">
    <property type="entry name" value="BENZIL REDUCTASE"/>
    <property type="match status" value="1"/>
</dbReference>
<protein>
    <recommendedName>
        <fullName evidence="4">SDR family NAD(P)-dependent oxidoreductase</fullName>
    </recommendedName>
</protein>
<dbReference type="GO" id="GO:0050664">
    <property type="term" value="F:oxidoreductase activity, acting on NAD(P)H, oxygen as acceptor"/>
    <property type="evidence" value="ECO:0007669"/>
    <property type="project" value="TreeGrafter"/>
</dbReference>
<dbReference type="PRINTS" id="PR00081">
    <property type="entry name" value="GDHRDH"/>
</dbReference>
<dbReference type="SUPFAM" id="SSF51735">
    <property type="entry name" value="NAD(P)-binding Rossmann-fold domains"/>
    <property type="match status" value="1"/>
</dbReference>
<dbReference type="Pfam" id="PF00106">
    <property type="entry name" value="adh_short"/>
    <property type="match status" value="1"/>
</dbReference>
<dbReference type="Gene3D" id="3.40.50.720">
    <property type="entry name" value="NAD(P)-binding Rossmann-like Domain"/>
    <property type="match status" value="1"/>
</dbReference>
<organism evidence="3">
    <name type="scientific">viral metagenome</name>
    <dbReference type="NCBI Taxonomy" id="1070528"/>
    <lineage>
        <taxon>unclassified sequences</taxon>
        <taxon>metagenomes</taxon>
        <taxon>organismal metagenomes</taxon>
    </lineage>
</organism>
<evidence type="ECO:0000313" key="3">
    <source>
        <dbReference type="EMBL" id="QHS78781.1"/>
    </source>
</evidence>
<dbReference type="Pfam" id="PF13561">
    <property type="entry name" value="adh_short_C2"/>
    <property type="match status" value="1"/>
</dbReference>
<reference evidence="3" key="1">
    <citation type="journal article" date="2020" name="Nature">
        <title>Giant virus diversity and host interactions through global metagenomics.</title>
        <authorList>
            <person name="Schulz F."/>
            <person name="Roux S."/>
            <person name="Paez-Espino D."/>
            <person name="Jungbluth S."/>
            <person name="Walsh D.A."/>
            <person name="Denef V.J."/>
            <person name="McMahon K.D."/>
            <person name="Konstantinidis K.T."/>
            <person name="Eloe-Fadrosh E.A."/>
            <person name="Kyrpides N.C."/>
            <person name="Woyke T."/>
        </authorList>
    </citation>
    <scope>NUCLEOTIDE SEQUENCE</scope>
    <source>
        <strain evidence="3">GVMAG-S-1024976-23</strain>
    </source>
</reference>
<dbReference type="PANTHER" id="PTHR43008:SF4">
    <property type="entry name" value="CHAIN DEHYDROGENASE, PUTATIVE (AFU_ORTHOLOGUE AFUA_4G08710)-RELATED"/>
    <property type="match status" value="1"/>
</dbReference>
<evidence type="ECO:0000256" key="1">
    <source>
        <dbReference type="ARBA" id="ARBA00006484"/>
    </source>
</evidence>
<dbReference type="AlphaFoldDB" id="A0A6C0AHG4"/>
<comment type="similarity">
    <text evidence="1">Belongs to the short-chain dehydrogenases/reductases (SDR) family.</text>
</comment>
<evidence type="ECO:0000256" key="2">
    <source>
        <dbReference type="ARBA" id="ARBA00023002"/>
    </source>
</evidence>
<evidence type="ECO:0008006" key="4">
    <source>
        <dbReference type="Google" id="ProtNLM"/>
    </source>
</evidence>